<evidence type="ECO:0000313" key="1">
    <source>
        <dbReference type="EMBL" id="SFT99466.1"/>
    </source>
</evidence>
<accession>A0A1I7CJ58</accession>
<keyword evidence="2" id="KW-1185">Reference proteome</keyword>
<evidence type="ECO:0000313" key="2">
    <source>
        <dbReference type="Proteomes" id="UP000182466"/>
    </source>
</evidence>
<dbReference type="AlphaFoldDB" id="A0A1I7CJ58"/>
<sequence>MNAMTNPRGGAPVGHLGHLGPVEQAAVRLMRAWSNGPKALRQEIDVIRANLGHDRAETIRETVCQLCELCCRHGRRPLMCHQASCACLGADESCFAQFVANATEGRREDALLMATLLVRADCVLYLLAHAETLGRILSLYALRLSARPAVKPSTFH</sequence>
<dbReference type="EMBL" id="FPAW01000017">
    <property type="protein sequence ID" value="SFT99466.1"/>
    <property type="molecule type" value="Genomic_DNA"/>
</dbReference>
<dbReference type="Proteomes" id="UP000182466">
    <property type="component" value="Unassembled WGS sequence"/>
</dbReference>
<organism evidence="1 2">
    <name type="scientific">Sedimentitalea nanhaiensis</name>
    <dbReference type="NCBI Taxonomy" id="999627"/>
    <lineage>
        <taxon>Bacteria</taxon>
        <taxon>Pseudomonadati</taxon>
        <taxon>Pseudomonadota</taxon>
        <taxon>Alphaproteobacteria</taxon>
        <taxon>Rhodobacterales</taxon>
        <taxon>Paracoccaceae</taxon>
        <taxon>Sedimentitalea</taxon>
    </lineage>
</organism>
<gene>
    <name evidence="1" type="ORF">SAMN05216236_11728</name>
</gene>
<proteinExistence type="predicted"/>
<dbReference type="eggNOG" id="ENOG502Z9FJ">
    <property type="taxonomic scope" value="Bacteria"/>
</dbReference>
<dbReference type="STRING" id="999627.SAMN05216236_11728"/>
<protein>
    <submittedName>
        <fullName evidence="1">Uncharacterized protein</fullName>
    </submittedName>
</protein>
<reference evidence="1 2" key="1">
    <citation type="submission" date="2016-10" db="EMBL/GenBank/DDBJ databases">
        <authorList>
            <person name="de Groot N.N."/>
        </authorList>
    </citation>
    <scope>NUCLEOTIDE SEQUENCE [LARGE SCALE GENOMIC DNA]</scope>
    <source>
        <strain evidence="1 2">CGMCC 1.10959</strain>
    </source>
</reference>
<name>A0A1I7CJ58_9RHOB</name>